<reference evidence="1" key="2">
    <citation type="submission" date="2025-08" db="UniProtKB">
        <authorList>
            <consortium name="Ensembl"/>
        </authorList>
    </citation>
    <scope>IDENTIFICATION</scope>
</reference>
<sequence>VSWKISSHMHVCTDIYAQGKRLILCPAFSHRKLQLAARLEHDQVKLEVCRMTKAARVQPFPKKHTGIYAQGWSQIQ</sequence>
<keyword evidence="2" id="KW-1185">Reference proteome</keyword>
<proteinExistence type="predicted"/>
<dbReference type="AlphaFoldDB" id="A0A493STW0"/>
<dbReference type="Ensembl" id="ENSAPLT00000031027.1">
    <property type="protein sequence ID" value="ENSAPLP00000016938.1"/>
    <property type="gene ID" value="ENSAPLG00000027664.1"/>
</dbReference>
<organism evidence="1 2">
    <name type="scientific">Anas platyrhynchos platyrhynchos</name>
    <name type="common">Northern mallard</name>
    <dbReference type="NCBI Taxonomy" id="8840"/>
    <lineage>
        <taxon>Eukaryota</taxon>
        <taxon>Metazoa</taxon>
        <taxon>Chordata</taxon>
        <taxon>Craniata</taxon>
        <taxon>Vertebrata</taxon>
        <taxon>Euteleostomi</taxon>
        <taxon>Archelosauria</taxon>
        <taxon>Archosauria</taxon>
        <taxon>Dinosauria</taxon>
        <taxon>Saurischia</taxon>
        <taxon>Theropoda</taxon>
        <taxon>Coelurosauria</taxon>
        <taxon>Aves</taxon>
        <taxon>Neognathae</taxon>
        <taxon>Galloanserae</taxon>
        <taxon>Anseriformes</taxon>
        <taxon>Anatidae</taxon>
        <taxon>Anatinae</taxon>
        <taxon>Anas</taxon>
    </lineage>
</organism>
<dbReference type="Proteomes" id="UP000016666">
    <property type="component" value="Chromosome 27"/>
</dbReference>
<protein>
    <submittedName>
        <fullName evidence="1">Uncharacterized protein</fullName>
    </submittedName>
</protein>
<evidence type="ECO:0000313" key="1">
    <source>
        <dbReference type="Ensembl" id="ENSAPLP00000016938.1"/>
    </source>
</evidence>
<name>A0A493STW0_ANAPP</name>
<accession>A0A493STW0</accession>
<evidence type="ECO:0000313" key="2">
    <source>
        <dbReference type="Proteomes" id="UP000016666"/>
    </source>
</evidence>
<reference evidence="1 2" key="1">
    <citation type="submission" date="2017-10" db="EMBL/GenBank/DDBJ databases">
        <title>A new Pekin duck reference genome.</title>
        <authorList>
            <person name="Hou Z.-C."/>
            <person name="Zhou Z.-K."/>
            <person name="Zhu F."/>
            <person name="Hou S.-S."/>
        </authorList>
    </citation>
    <scope>NUCLEOTIDE SEQUENCE [LARGE SCALE GENOMIC DNA]</scope>
</reference>
<reference evidence="1" key="3">
    <citation type="submission" date="2025-09" db="UniProtKB">
        <authorList>
            <consortium name="Ensembl"/>
        </authorList>
    </citation>
    <scope>IDENTIFICATION</scope>
</reference>